<accession>G6F2J4</accession>
<evidence type="ECO:0000259" key="2">
    <source>
        <dbReference type="SMART" id="SM00014"/>
    </source>
</evidence>
<feature type="transmembrane region" description="Helical" evidence="1">
    <location>
        <begin position="81"/>
        <end position="102"/>
    </location>
</feature>
<dbReference type="Pfam" id="PF01569">
    <property type="entry name" value="PAP2"/>
    <property type="match status" value="1"/>
</dbReference>
<evidence type="ECO:0000313" key="4">
    <source>
        <dbReference type="Proteomes" id="UP000005939"/>
    </source>
</evidence>
<dbReference type="PANTHER" id="PTHR14969:SF13">
    <property type="entry name" value="AT30094P"/>
    <property type="match status" value="1"/>
</dbReference>
<dbReference type="InterPro" id="IPR036938">
    <property type="entry name" value="PAP2/HPO_sf"/>
</dbReference>
<feature type="transmembrane region" description="Helical" evidence="1">
    <location>
        <begin position="174"/>
        <end position="193"/>
    </location>
</feature>
<comment type="caution">
    <text evidence="3">The sequence shown here is derived from an EMBL/GenBank/DDBJ whole genome shotgun (WGS) entry which is preliminary data.</text>
</comment>
<feature type="transmembrane region" description="Helical" evidence="1">
    <location>
        <begin position="147"/>
        <end position="168"/>
    </location>
</feature>
<reference evidence="3 4" key="1">
    <citation type="submission" date="2011-10" db="EMBL/GenBank/DDBJ databases">
        <title>Genome Sequence of Commensalibacter intestini A911, isolated from Drosophila gut.</title>
        <authorList>
            <person name="Lee W.-J."/>
            <person name="Kim E.-K."/>
        </authorList>
    </citation>
    <scope>NUCLEOTIDE SEQUENCE [LARGE SCALE GENOMIC DNA]</scope>
    <source>
        <strain evidence="3 4">A911</strain>
    </source>
</reference>
<dbReference type="eggNOG" id="COG0671">
    <property type="taxonomic scope" value="Bacteria"/>
</dbReference>
<keyword evidence="1" id="KW-0472">Membrane</keyword>
<name>G6F2J4_9PROT</name>
<dbReference type="Proteomes" id="UP000005939">
    <property type="component" value="Unassembled WGS sequence"/>
</dbReference>
<dbReference type="EMBL" id="AGFR01000010">
    <property type="protein sequence ID" value="EHD13103.1"/>
    <property type="molecule type" value="Genomic_DNA"/>
</dbReference>
<protein>
    <recommendedName>
        <fullName evidence="2">Phosphatidic acid phosphatase type 2/haloperoxidase domain-containing protein</fullName>
    </recommendedName>
</protein>
<feature type="transmembrane region" description="Helical" evidence="1">
    <location>
        <begin position="9"/>
        <end position="32"/>
    </location>
</feature>
<organism evidence="3 4">
    <name type="scientific">Commensalibacter intestini A911</name>
    <dbReference type="NCBI Taxonomy" id="1088868"/>
    <lineage>
        <taxon>Bacteria</taxon>
        <taxon>Pseudomonadati</taxon>
        <taxon>Pseudomonadota</taxon>
        <taxon>Alphaproteobacteria</taxon>
        <taxon>Acetobacterales</taxon>
        <taxon>Acetobacteraceae</taxon>
    </lineage>
</organism>
<evidence type="ECO:0000256" key="1">
    <source>
        <dbReference type="SAM" id="Phobius"/>
    </source>
</evidence>
<dbReference type="CDD" id="cd03392">
    <property type="entry name" value="PAP2_like_2"/>
    <property type="match status" value="1"/>
</dbReference>
<dbReference type="SMART" id="SM00014">
    <property type="entry name" value="acidPPc"/>
    <property type="match status" value="1"/>
</dbReference>
<evidence type="ECO:0000313" key="3">
    <source>
        <dbReference type="EMBL" id="EHD13103.1"/>
    </source>
</evidence>
<dbReference type="STRING" id="1088868.CIN_18400"/>
<dbReference type="SUPFAM" id="SSF48317">
    <property type="entry name" value="Acid phosphatase/Vanadium-dependent haloperoxidase"/>
    <property type="match status" value="1"/>
</dbReference>
<feature type="transmembrane region" description="Helical" evidence="1">
    <location>
        <begin position="52"/>
        <end position="74"/>
    </location>
</feature>
<sequence>MLSFHCKPLFISGITLFFIAILIALLTPWDAILSHFFILSPTDGLTSITKNISKLGSFAIITPMTLALGGWLWLKRRFYEALWAVATMGSCRIVFTILKIIVGRERPVFNDSLTHAISYSFPSGHSVNSIAFLLVCYFIFSQRKSILFIAIITTLLIGWTRLALGAHWCSDVLAGWGCGLMWISITYQAKISIPLQTYVNKYLPHR</sequence>
<feature type="transmembrane region" description="Helical" evidence="1">
    <location>
        <begin position="122"/>
        <end position="140"/>
    </location>
</feature>
<keyword evidence="1" id="KW-1133">Transmembrane helix</keyword>
<dbReference type="InterPro" id="IPR000326">
    <property type="entry name" value="PAP2/HPO"/>
</dbReference>
<dbReference type="PANTHER" id="PTHR14969">
    <property type="entry name" value="SPHINGOSINE-1-PHOSPHATE PHOSPHOHYDROLASE"/>
    <property type="match status" value="1"/>
</dbReference>
<keyword evidence="1" id="KW-0812">Transmembrane</keyword>
<gene>
    <name evidence="3" type="ORF">CIN_18400</name>
</gene>
<feature type="domain" description="Phosphatidic acid phosphatase type 2/haloperoxidase" evidence="2">
    <location>
        <begin position="78"/>
        <end position="187"/>
    </location>
</feature>
<dbReference type="AlphaFoldDB" id="G6F2J4"/>
<dbReference type="Gene3D" id="1.20.144.10">
    <property type="entry name" value="Phosphatidic acid phosphatase type 2/haloperoxidase"/>
    <property type="match status" value="1"/>
</dbReference>
<proteinExistence type="predicted"/>